<keyword evidence="1" id="KW-1133">Transmembrane helix</keyword>
<evidence type="ECO:0000313" key="3">
    <source>
        <dbReference type="EMBL" id="MBF1712402.1"/>
    </source>
</evidence>
<proteinExistence type="predicted"/>
<dbReference type="EMBL" id="JABZYP010000003">
    <property type="protein sequence ID" value="MBF1712402.1"/>
    <property type="molecule type" value="Genomic_DNA"/>
</dbReference>
<dbReference type="Pfam" id="PF20155">
    <property type="entry name" value="TMP_3"/>
    <property type="match status" value="1"/>
</dbReference>
<feature type="transmembrane region" description="Helical" evidence="1">
    <location>
        <begin position="670"/>
        <end position="689"/>
    </location>
</feature>
<feature type="domain" description="Tape measure protein N-terminal" evidence="2">
    <location>
        <begin position="74"/>
        <end position="266"/>
    </location>
</feature>
<dbReference type="SUPFAM" id="SSF48371">
    <property type="entry name" value="ARM repeat"/>
    <property type="match status" value="1"/>
</dbReference>
<dbReference type="InterPro" id="IPR016024">
    <property type="entry name" value="ARM-type_fold"/>
</dbReference>
<evidence type="ECO:0000313" key="4">
    <source>
        <dbReference type="Proteomes" id="UP000721045"/>
    </source>
</evidence>
<organism evidence="3 4">
    <name type="scientific">Streptococcus intermedius</name>
    <dbReference type="NCBI Taxonomy" id="1338"/>
    <lineage>
        <taxon>Bacteria</taxon>
        <taxon>Bacillati</taxon>
        <taxon>Bacillota</taxon>
        <taxon>Bacilli</taxon>
        <taxon>Lactobacillales</taxon>
        <taxon>Streptococcaceae</taxon>
        <taxon>Streptococcus</taxon>
        <taxon>Streptococcus anginosus group</taxon>
    </lineage>
</organism>
<gene>
    <name evidence="3" type="ORF">HXO88_01480</name>
</gene>
<evidence type="ECO:0000256" key="1">
    <source>
        <dbReference type="SAM" id="Phobius"/>
    </source>
</evidence>
<comment type="caution">
    <text evidence="3">The sequence shown here is derived from an EMBL/GenBank/DDBJ whole genome shotgun (WGS) entry which is preliminary data.</text>
</comment>
<reference evidence="3" key="1">
    <citation type="submission" date="2020-04" db="EMBL/GenBank/DDBJ databases">
        <title>Deep metagenomics examines the oral microbiome during advanced dental caries in children, revealing novel taxa and co-occurrences with host molecules.</title>
        <authorList>
            <person name="Baker J.L."/>
            <person name="Morton J.T."/>
            <person name="Dinis M."/>
            <person name="Alvarez R."/>
            <person name="Tran N.C."/>
            <person name="Knight R."/>
            <person name="Edlund A."/>
        </authorList>
    </citation>
    <scope>NUCLEOTIDE SEQUENCE</scope>
    <source>
        <strain evidence="3">JCVI_23_bin.22</strain>
    </source>
</reference>
<accession>A0A930WF54</accession>
<feature type="transmembrane region" description="Helical" evidence="1">
    <location>
        <begin position="710"/>
        <end position="733"/>
    </location>
</feature>
<protein>
    <submittedName>
        <fullName evidence="3">Tape measure protein</fullName>
    </submittedName>
</protein>
<evidence type="ECO:0000259" key="2">
    <source>
        <dbReference type="Pfam" id="PF20155"/>
    </source>
</evidence>
<dbReference type="Gene3D" id="1.20.1170.10">
    <property type="match status" value="1"/>
</dbReference>
<keyword evidence="1" id="KW-0812">Transmembrane</keyword>
<feature type="transmembrane region" description="Helical" evidence="1">
    <location>
        <begin position="745"/>
        <end position="769"/>
    </location>
</feature>
<dbReference type="Proteomes" id="UP000721045">
    <property type="component" value="Unassembled WGS sequence"/>
</dbReference>
<keyword evidence="1" id="KW-0472">Membrane</keyword>
<feature type="transmembrane region" description="Helical" evidence="1">
    <location>
        <begin position="1036"/>
        <end position="1059"/>
    </location>
</feature>
<name>A0A930WF54_STRIT</name>
<sequence length="1403" mass="142586">MASDGKVTITIDLDGAKAQGEVKSLRGLLQSLGSVSTKAFGGGMKSVFGFGAAFAAASKVVNTAMGAISSSVSGAVSRVDTMNRFPQMMQAMGFSAQDAKGSIDELSKGIDGLPTALDEVVATTQQLALMNGDLGKSTKLTLALNNAFLASGSSAADASRGLTQFSQMMSSGKVDMQSWKTLMETMPLGLQKTAEAFGFAGASAKNDLYEALKKGTITFDQFSNKLIELDGGLNGFAQLARVNSVGIATSFKNIKTAVVRGVANMIQEFDKAAKAAGLGGIAENLNKVKSAVSSAFNAINAQIGKFVNTTVSTFKKIFNSKSLVSLEVALHSAKTAIDAVVKALSAGINSGGWIFTAQKAVKTAISVLSNASLSVAKFVNAFAETGALANFRMMINSVLDTIQNVVKKFNDSDIAGGLGATFGNLVKVASNAFAEIGKSINWDNVISTFSTVMTTLMNIASAVIPALTKGFVAVVNILAAIGSSSSFQLLVKGIELAVQGISKLVQGIADFLAKTNVAAADTAVIFTGLAAIVAKVFGGGIRNSIGIVKGAISGLLSHIPIIGRLFKASGNTAQEAMSKAAGSAGKSVSKIAQIINSLGNILKSAGQAMSTVFRGLGSSISTVLNGLGTSISTIFQSLGTGIATAAKGIGSGLSTAFQGIGKALSLVNPVTLLSLSVAILAVGAAFALAGSQGQGIKVMLEGFGSLIESVGAAISNFVSTVILSFAQALAIVIPSLAKLSPLVTAVGQAFATVITAIGGVAPQLGVLIASIGSAVSEIIGAVSNLVTAFAPIVEIMANTFVRVVEVVMSAVPQIISALTPLAQIFSTTFIEITRIVSQAIVQIVQALAPFIPAISEMVTALAPVLQSLVDAFNNLISQIRPIIDSITNLFKTLGEQIRNILDGAKGVIEGFGSAVRSILDGIAGIFDSIGRAALNAGQGFKLLAQGVVMITNTNLADMAASLAAVAVGVGKIAAQSGGMASAGAGIKSLGQGLIMVQASGTAAASVLQVLASSIPAISSSITGLAPAMTQASAAMAAFASGAIASLTSLAVSSSLVAMFSASLSTLQSSISTVSGAVISLGNNVSITAIYMTNIATTAYQATTAIYQMQTAMYRTSSATLSAGQSFASLQSMVAANMSGMVVAISVSMAQAQSVIRRASQDFVRSIASAVPLMRQNGLLAGQNAGQGVSAGIRSTSGLAVAAMSAMIAAVRAAAMSGVGSMNYIGAMIGQGLAAGMYSALGAVTAAANALVAQAERAAQAKAKIHSPSRLFRDNVGRYISQGIAVGIMSDAYKVDDAMGSMYDQIQAFNFKAEDVIGVGKSKLSKVVQVKSDLENAVKATVEVAKEKSNSLIEKALDVAEKAAERPTNMILDDGTLVAKTGDKYARYQAEQTRRDNRMKGIPV</sequence>
<dbReference type="InterPro" id="IPR013491">
    <property type="entry name" value="Tape_meas_N"/>
</dbReference>
<dbReference type="NCBIfam" id="TIGR02675">
    <property type="entry name" value="tape_meas_nterm"/>
    <property type="match status" value="1"/>
</dbReference>